<dbReference type="KEGG" id="smax:FJR03_09700"/>
<proteinExistence type="predicted"/>
<dbReference type="Pfam" id="PF11932">
    <property type="entry name" value="DUF3450"/>
    <property type="match status" value="1"/>
</dbReference>
<dbReference type="EMBL" id="CP041165">
    <property type="protein sequence ID" value="QOP41995.1"/>
    <property type="molecule type" value="Genomic_DNA"/>
</dbReference>
<reference evidence="3 4" key="1">
    <citation type="submission" date="2019-06" db="EMBL/GenBank/DDBJ databases">
        <title>Sulfurimonas gotlandica sp. nov., a chemoautotrophic and psychrotolerant epsilonproteobacterium isolated from a pelagic redoxcline, and an emended description of the genus Sulfurimonas.</title>
        <authorList>
            <person name="Wang S."/>
            <person name="Jiang L."/>
            <person name="Shao Z."/>
        </authorList>
    </citation>
    <scope>NUCLEOTIDE SEQUENCE [LARGE SCALE GENOMIC DNA]</scope>
    <source>
        <strain evidence="3 4">B2</strain>
    </source>
</reference>
<dbReference type="AlphaFoldDB" id="A0A7M1AX53"/>
<organism evidence="3 4">
    <name type="scientific">Sulfurimonas marina</name>
    <dbReference type="NCBI Taxonomy" id="2590551"/>
    <lineage>
        <taxon>Bacteria</taxon>
        <taxon>Pseudomonadati</taxon>
        <taxon>Campylobacterota</taxon>
        <taxon>Epsilonproteobacteria</taxon>
        <taxon>Campylobacterales</taxon>
        <taxon>Sulfurimonadaceae</taxon>
        <taxon>Sulfurimonas</taxon>
    </lineage>
</organism>
<feature type="signal peptide" evidence="2">
    <location>
        <begin position="1"/>
        <end position="25"/>
    </location>
</feature>
<evidence type="ECO:0000256" key="2">
    <source>
        <dbReference type="SAM" id="SignalP"/>
    </source>
</evidence>
<evidence type="ECO:0000256" key="1">
    <source>
        <dbReference type="SAM" id="Coils"/>
    </source>
</evidence>
<feature type="coiled-coil region" evidence="1">
    <location>
        <begin position="47"/>
        <end position="74"/>
    </location>
</feature>
<dbReference type="RefSeq" id="WP_193113315.1">
    <property type="nucleotide sequence ID" value="NZ_CP041165.1"/>
</dbReference>
<dbReference type="Proteomes" id="UP000593910">
    <property type="component" value="Chromosome"/>
</dbReference>
<evidence type="ECO:0000313" key="4">
    <source>
        <dbReference type="Proteomes" id="UP000593910"/>
    </source>
</evidence>
<keyword evidence="2" id="KW-0732">Signal</keyword>
<gene>
    <name evidence="3" type="ORF">FJR03_09700</name>
</gene>
<evidence type="ECO:0000313" key="3">
    <source>
        <dbReference type="EMBL" id="QOP41995.1"/>
    </source>
</evidence>
<keyword evidence="1" id="KW-0175">Coiled coil</keyword>
<feature type="chain" id="PRO_5032763831" evidence="2">
    <location>
        <begin position="26"/>
        <end position="258"/>
    </location>
</feature>
<protein>
    <submittedName>
        <fullName evidence="3">DUF3450 domain-containing protein</fullName>
    </submittedName>
</protein>
<sequence length="258" mass="28811">MFLNQTKVLPSLLLSLSIVSSSLSAASDHDELVNSIVKLRGDVEGLYTQIKENKQRYSDEMKSLSMQITDTEAQINRKETSIKLAKGKLQEIRTKIKETSSTNTEIKPLITEAITLLEGSIKEGIPFMVDHRIAELHKIKSDLDENLITAEKALALVWASYDDAIRVTKEIGLFKQEITLKGKNTLAKIAKIGSVALFFSTPTDELGYAIKTDNGYEYKLVTDPKDKEKIVALFDALQKQIRTGFFELPNAFILQGSN</sequence>
<dbReference type="InterPro" id="IPR016866">
    <property type="entry name" value="UCP028069"/>
</dbReference>
<accession>A0A7M1AX53</accession>
<keyword evidence="4" id="KW-1185">Reference proteome</keyword>
<name>A0A7M1AX53_9BACT</name>